<name>A0ABV2WZC8_9NOCA</name>
<dbReference type="RefSeq" id="WP_356956225.1">
    <property type="nucleotide sequence ID" value="NZ_JBEYBD010000005.1"/>
</dbReference>
<gene>
    <name evidence="2" type="ORF">ABZ510_30630</name>
</gene>
<keyword evidence="3" id="KW-1185">Reference proteome</keyword>
<comment type="caution">
    <text evidence="2">The sequence shown here is derived from an EMBL/GenBank/DDBJ whole genome shotgun (WGS) entry which is preliminary data.</text>
</comment>
<accession>A0ABV2WZC8</accession>
<feature type="region of interest" description="Disordered" evidence="1">
    <location>
        <begin position="59"/>
        <end position="86"/>
    </location>
</feature>
<proteinExistence type="predicted"/>
<evidence type="ECO:0000256" key="1">
    <source>
        <dbReference type="SAM" id="MobiDB-lite"/>
    </source>
</evidence>
<dbReference type="Proteomes" id="UP001550628">
    <property type="component" value="Unassembled WGS sequence"/>
</dbReference>
<protein>
    <submittedName>
        <fullName evidence="2">Uncharacterized protein</fullName>
    </submittedName>
</protein>
<sequence>MPLLTVSLPPGSVLADALRELGPAEDEVDRAYGLIAVDPDTGRFALRVAASAAARPATDRAATVFADPPVEPLDDTGSMGRDEPGR</sequence>
<dbReference type="EMBL" id="JBEYBF010000034">
    <property type="protein sequence ID" value="MEU1956191.1"/>
    <property type="molecule type" value="Genomic_DNA"/>
</dbReference>
<organism evidence="2 3">
    <name type="scientific">Nocardia rhamnosiphila</name>
    <dbReference type="NCBI Taxonomy" id="426716"/>
    <lineage>
        <taxon>Bacteria</taxon>
        <taxon>Bacillati</taxon>
        <taxon>Actinomycetota</taxon>
        <taxon>Actinomycetes</taxon>
        <taxon>Mycobacteriales</taxon>
        <taxon>Nocardiaceae</taxon>
        <taxon>Nocardia</taxon>
    </lineage>
</organism>
<evidence type="ECO:0000313" key="3">
    <source>
        <dbReference type="Proteomes" id="UP001550628"/>
    </source>
</evidence>
<reference evidence="2 3" key="1">
    <citation type="submission" date="2024-06" db="EMBL/GenBank/DDBJ databases">
        <title>The Natural Products Discovery Center: Release of the First 8490 Sequenced Strains for Exploring Actinobacteria Biosynthetic Diversity.</title>
        <authorList>
            <person name="Kalkreuter E."/>
            <person name="Kautsar S.A."/>
            <person name="Yang D."/>
            <person name="Bader C.D."/>
            <person name="Teijaro C.N."/>
            <person name="Fluegel L."/>
            <person name="Davis C.M."/>
            <person name="Simpson J.R."/>
            <person name="Lauterbach L."/>
            <person name="Steele A.D."/>
            <person name="Gui C."/>
            <person name="Meng S."/>
            <person name="Li G."/>
            <person name="Viehrig K."/>
            <person name="Ye F."/>
            <person name="Su P."/>
            <person name="Kiefer A.F."/>
            <person name="Nichols A."/>
            <person name="Cepeda A.J."/>
            <person name="Yan W."/>
            <person name="Fan B."/>
            <person name="Jiang Y."/>
            <person name="Adhikari A."/>
            <person name="Zheng C.-J."/>
            <person name="Schuster L."/>
            <person name="Cowan T.M."/>
            <person name="Smanski M.J."/>
            <person name="Chevrette M.G."/>
            <person name="De Carvalho L.P.S."/>
            <person name="Shen B."/>
        </authorList>
    </citation>
    <scope>NUCLEOTIDE SEQUENCE [LARGE SCALE GENOMIC DNA]</scope>
    <source>
        <strain evidence="2 3">NPDC019708</strain>
    </source>
</reference>
<evidence type="ECO:0000313" key="2">
    <source>
        <dbReference type="EMBL" id="MEU1956191.1"/>
    </source>
</evidence>